<gene>
    <name evidence="2" type="ORF">DY240_27980</name>
</gene>
<dbReference type="AlphaFoldDB" id="A0A418KHL3"/>
<feature type="transmembrane region" description="Helical" evidence="1">
    <location>
        <begin position="42"/>
        <end position="61"/>
    </location>
</feature>
<reference evidence="2 3" key="1">
    <citation type="submission" date="2018-09" db="EMBL/GenBank/DDBJ databases">
        <title>Isolation, diversity and antifungal activity of actinobacteria from wheat.</title>
        <authorList>
            <person name="Han C."/>
        </authorList>
    </citation>
    <scope>NUCLEOTIDE SEQUENCE [LARGE SCALE GENOMIC DNA]</scope>
    <source>
        <strain evidence="2 3">NEAU-YY265</strain>
    </source>
</reference>
<name>A0A418KHL3_9ACTN</name>
<protein>
    <recommendedName>
        <fullName evidence="4">DUF3040 domain-containing protein</fullName>
    </recommendedName>
</protein>
<evidence type="ECO:0000256" key="1">
    <source>
        <dbReference type="SAM" id="Phobius"/>
    </source>
</evidence>
<proteinExistence type="predicted"/>
<evidence type="ECO:0000313" key="2">
    <source>
        <dbReference type="EMBL" id="RIQ11890.1"/>
    </source>
</evidence>
<sequence>MSDENDWLREQVHRLEPQVPPRQGTSTEILLKAQRHLWRRRVAATAVVIALAVAIWISGVLRDAVPATHRLSRRPPTVRRLR</sequence>
<dbReference type="RefSeq" id="WP_119662940.1">
    <property type="nucleotide sequence ID" value="NZ_QUAL01000414.1"/>
</dbReference>
<keyword evidence="1" id="KW-0812">Transmembrane</keyword>
<keyword evidence="3" id="KW-1185">Reference proteome</keyword>
<accession>A0A418KHL3</accession>
<evidence type="ECO:0008006" key="4">
    <source>
        <dbReference type="Google" id="ProtNLM"/>
    </source>
</evidence>
<comment type="caution">
    <text evidence="2">The sequence shown here is derived from an EMBL/GenBank/DDBJ whole genome shotgun (WGS) entry which is preliminary data.</text>
</comment>
<keyword evidence="1" id="KW-0472">Membrane</keyword>
<organism evidence="2 3">
    <name type="scientific">Jiangella rhizosphaerae</name>
    <dbReference type="NCBI Taxonomy" id="2293569"/>
    <lineage>
        <taxon>Bacteria</taxon>
        <taxon>Bacillati</taxon>
        <taxon>Actinomycetota</taxon>
        <taxon>Actinomycetes</taxon>
        <taxon>Jiangellales</taxon>
        <taxon>Jiangellaceae</taxon>
        <taxon>Jiangella</taxon>
    </lineage>
</organism>
<dbReference type="EMBL" id="QUAL01000414">
    <property type="protein sequence ID" value="RIQ11890.1"/>
    <property type="molecule type" value="Genomic_DNA"/>
</dbReference>
<dbReference type="Proteomes" id="UP000284057">
    <property type="component" value="Unassembled WGS sequence"/>
</dbReference>
<keyword evidence="1" id="KW-1133">Transmembrane helix</keyword>
<evidence type="ECO:0000313" key="3">
    <source>
        <dbReference type="Proteomes" id="UP000284057"/>
    </source>
</evidence>